<gene>
    <name evidence="1" type="ORF">GLP40_06245</name>
</gene>
<evidence type="ECO:0000313" key="1">
    <source>
        <dbReference type="EMBL" id="MTE12384.1"/>
    </source>
</evidence>
<accession>A0A6I3KWF6</accession>
<reference evidence="1 2" key="1">
    <citation type="submission" date="2019-11" db="EMBL/GenBank/DDBJ databases">
        <title>Nocardia sp. nov. CT2-14 isolated from soil.</title>
        <authorList>
            <person name="Kanchanasin P."/>
            <person name="Tanasupawat S."/>
            <person name="Yuki M."/>
            <person name="Kudo T."/>
        </authorList>
    </citation>
    <scope>NUCLEOTIDE SEQUENCE [LARGE SCALE GENOMIC DNA]</scope>
    <source>
        <strain evidence="1 2">CT2-14</strain>
    </source>
</reference>
<dbReference type="EMBL" id="WMBB01000003">
    <property type="protein sequence ID" value="MTE12384.1"/>
    <property type="molecule type" value="Genomic_DNA"/>
</dbReference>
<comment type="caution">
    <text evidence="1">The sequence shown here is derived from an EMBL/GenBank/DDBJ whole genome shotgun (WGS) entry which is preliminary data.</text>
</comment>
<dbReference type="Proteomes" id="UP000432464">
    <property type="component" value="Unassembled WGS sequence"/>
</dbReference>
<dbReference type="PROSITE" id="PS51257">
    <property type="entry name" value="PROKAR_LIPOPROTEIN"/>
    <property type="match status" value="1"/>
</dbReference>
<dbReference type="AlphaFoldDB" id="A0A6I3KWF6"/>
<evidence type="ECO:0008006" key="3">
    <source>
        <dbReference type="Google" id="ProtNLM"/>
    </source>
</evidence>
<evidence type="ECO:0000313" key="2">
    <source>
        <dbReference type="Proteomes" id="UP000432464"/>
    </source>
</evidence>
<dbReference type="RefSeq" id="WP_154786922.1">
    <property type="nucleotide sequence ID" value="NZ_WMBB01000003.1"/>
</dbReference>
<sequence>MVGRWRIGGAILALIAVGLCACTGAPDRRGQAARLQTEIATMPGVQSFSANVTNDFEHGANLGLEADMRTATEDQIAAVAARIKQLEGDDFDEYRQHAVFTVADKTEVKRDADFDPNQIADDARRLRQVTSAVPTDTEKISWFHSKSASIMDFGESRYPQDILAAVRGAIDDQPVQVTIFGRSNSELLIWTVNFPFTADEQTAVVNVLNGLPTSVSAVTIENGHVSRLSIGLMDRTDSEPTVDTVINSIGPSAQHPLFLQWRDYYRPEPNSLRFSGSVDVHACDYGDPTVGDNAPEKYYTATAIALQKSLRERYDSCHR</sequence>
<organism evidence="1 2">
    <name type="scientific">Nocardia aurantiaca</name>
    <dbReference type="NCBI Taxonomy" id="2675850"/>
    <lineage>
        <taxon>Bacteria</taxon>
        <taxon>Bacillati</taxon>
        <taxon>Actinomycetota</taxon>
        <taxon>Actinomycetes</taxon>
        <taxon>Mycobacteriales</taxon>
        <taxon>Nocardiaceae</taxon>
        <taxon>Nocardia</taxon>
    </lineage>
</organism>
<name>A0A6I3KWF6_9NOCA</name>
<protein>
    <recommendedName>
        <fullName evidence="3">Lipoprotein</fullName>
    </recommendedName>
</protein>
<keyword evidence="2" id="KW-1185">Reference proteome</keyword>
<proteinExistence type="predicted"/>